<feature type="transmembrane region" description="Helical" evidence="3">
    <location>
        <begin position="304"/>
        <end position="329"/>
    </location>
</feature>
<name>C3Y5U4_BRAFL</name>
<evidence type="ECO:0000256" key="2">
    <source>
        <dbReference type="SAM" id="MobiDB-lite"/>
    </source>
</evidence>
<protein>
    <recommendedName>
        <fullName evidence="4">CHMP7 winged helix domain-containing protein</fullName>
    </recommendedName>
</protein>
<dbReference type="Pfam" id="PF03357">
    <property type="entry name" value="Snf7"/>
    <property type="match status" value="1"/>
</dbReference>
<feature type="transmembrane region" description="Helical" evidence="3">
    <location>
        <begin position="271"/>
        <end position="292"/>
    </location>
</feature>
<dbReference type="Pfam" id="PF25239">
    <property type="entry name" value="WHD_CHMP7"/>
    <property type="match status" value="1"/>
</dbReference>
<dbReference type="EMBL" id="GG666487">
    <property type="protein sequence ID" value="EEN64341.1"/>
    <property type="molecule type" value="Genomic_DNA"/>
</dbReference>
<dbReference type="PANTHER" id="PTHR21207">
    <property type="entry name" value="PARKIN COREGULATED GENE PROTEIN PARK2 COREGULATED"/>
    <property type="match status" value="1"/>
</dbReference>
<evidence type="ECO:0000256" key="3">
    <source>
        <dbReference type="SAM" id="Phobius"/>
    </source>
</evidence>
<keyword evidence="3" id="KW-0472">Membrane</keyword>
<feature type="region of interest" description="Disordered" evidence="2">
    <location>
        <begin position="775"/>
        <end position="796"/>
    </location>
</feature>
<feature type="transmembrane region" description="Helical" evidence="3">
    <location>
        <begin position="349"/>
        <end position="369"/>
    </location>
</feature>
<dbReference type="Pfam" id="PF10274">
    <property type="entry name" value="ParcG"/>
    <property type="match status" value="1"/>
</dbReference>
<keyword evidence="3" id="KW-0812">Transmembrane</keyword>
<feature type="region of interest" description="Disordered" evidence="2">
    <location>
        <begin position="925"/>
        <end position="966"/>
    </location>
</feature>
<gene>
    <name evidence="5" type="ORF">BRAFLDRAFT_125501</name>
</gene>
<dbReference type="InParanoid" id="C3Y5U4"/>
<feature type="region of interest" description="Disordered" evidence="2">
    <location>
        <begin position="27"/>
        <end position="67"/>
    </location>
</feature>
<dbReference type="eggNOG" id="KOG2911">
    <property type="taxonomic scope" value="Eukaryota"/>
</dbReference>
<feature type="compositionally biased region" description="Low complexity" evidence="2">
    <location>
        <begin position="225"/>
        <end position="236"/>
    </location>
</feature>
<sequence length="1422" mass="157013">MAESCVVKLQVEVGTSELHMVLQCPTSTDKPGLSVPDPHLLSAPPMFSDGNSNGSSGASSRASSSCGSKHNLAAESMYFSCLNVIDENCEKQHMHTHRRNKEIKTVTENGNGYPIPKDFFVVELPRRFPAKVRINRSRSMGATKMKRPRHIRRTVSDVEEGTIQSRGGIPKISVTDVDSQGSENGYPASCEASTDARTISNNLHSEGSMQSLYYSCTGSIPPTSTSCSSVPSSPNTNRDTDSLSLSGTKESCTCSQIFKRQETCWMCLPSLLSLVVTSISIACSLANCIAFIQEGVEVKKTEILLLVVCVVSLLLYITEMCILKKIWVYLHNQDEDAMHRETELLIEQFFINFLRVILVNMFTTLLNYLRCRSLFSDMNFFILVFSQSATDNRDLNPHHWDSKLQFWADLVVHSSRSLDELCLDCSTLAQRFKRSGKTPLGLPVVLNEMIRQGKIQKLSEFQSGVDAGWVSWGFDLMVKRPLRWTFGTLTGRNHGNPEGTYLLLDLVKEKAEAVLTTHEKSVEFESTDHVVEYRTLLEQCRHCCKDQDSLELALLHLRKLRKVCIFQSDQGEKLIKFASSAHKTVSPVTDVEVGILRLKKTEASLMQQVEKLQSDSDRCRTDAKVYLHKGLKNAAKNALRRKQHIQKILEKREGSLETVHGLVRRIQDAESDRMVIDAYRAGVSAFRQTVDKAGLTPDAVDETMMDVQEVIETSNEISDSIAGGQADMSGLDLDMSGLEEELADLLAEETPSVTSGQTPSKNQLFIQGTLSKPAALTPHPLTEETTSAPVVPTPKKHQLPACGLGVPPGPASPHSDMPYQGTQPAPVHFTPSTAADEDLERELEKLTLGEPSEVELKLPSVPASPVGGAVAADGNTPVSPHQAAGSRYNPYPRVVEVKDHRDRGCDSCEKLAGCDLQSCYRENDMTSSFGGPVKPKPRSAGSAGKGRSQPKPSDRLNPKTVNPFNGTAKHETAFSAMYTNGGIPCRLMHGSVKHRLQWDTPPEVLPFDPLLVTLAEGLRETKHPYTFVAMTGFQQLLEVDRAGDKAVPVLPRVAAAVRLALASPEQEVFERGLAGLTCLSTAVGPALNQHLKSLLSYLSKRMMEKKYRDDVTKTLQHLEQNGGKPIDQDSTLRLLRTNIIMKTVLALTLLSLVCVEGWLFSEDAEWNDLKVTWGLNQVFSSTIFDSLPRTESDALADGWVDFSRGASCDGDFYRGSRYIKDDDPAVMLLFDKNGYIAGIQMGAVTTDLPAGVPAPQIMNMWNYDGNMLVITAYFIDPASVCTGRSDAVFTLEGTGAGLYLQTGTNPETDYELIPRDEADIGTTAWTKGGCFYTMGQHYWYNTSVDMDCDDFFPVFLLYNSGRLNGFGWNINANLDSSRYERPAADSLSMFFQDTPACFVQHAQRGLTTQHIYLDDSPSFNFC</sequence>
<organism>
    <name type="scientific">Branchiostoma floridae</name>
    <name type="common">Florida lancelet</name>
    <name type="synonym">Amphioxus</name>
    <dbReference type="NCBI Taxonomy" id="7739"/>
    <lineage>
        <taxon>Eukaryota</taxon>
        <taxon>Metazoa</taxon>
        <taxon>Chordata</taxon>
        <taxon>Cephalochordata</taxon>
        <taxon>Leptocardii</taxon>
        <taxon>Amphioxiformes</taxon>
        <taxon>Branchiostomatidae</taxon>
        <taxon>Branchiostoma</taxon>
    </lineage>
</organism>
<dbReference type="PANTHER" id="PTHR21207:SF1">
    <property type="entry name" value="PACRG-LIKE PROTEIN"/>
    <property type="match status" value="1"/>
</dbReference>
<evidence type="ECO:0000313" key="5">
    <source>
        <dbReference type="EMBL" id="EEN64341.1"/>
    </source>
</evidence>
<dbReference type="Pfam" id="PF25880">
    <property type="entry name" value="WHD_CHMP7_1st"/>
    <property type="match status" value="1"/>
</dbReference>
<dbReference type="eggNOG" id="KOG3961">
    <property type="taxonomic scope" value="Eukaryota"/>
</dbReference>
<dbReference type="STRING" id="7739.C3Y5U4"/>
<keyword evidence="3" id="KW-1133">Transmembrane helix</keyword>
<evidence type="ECO:0000256" key="1">
    <source>
        <dbReference type="ARBA" id="ARBA00006190"/>
    </source>
</evidence>
<dbReference type="InterPro" id="IPR057471">
    <property type="entry name" value="CHMP7_WHD"/>
</dbReference>
<accession>C3Y5U4</accession>
<evidence type="ECO:0000259" key="4">
    <source>
        <dbReference type="Pfam" id="PF25239"/>
    </source>
</evidence>
<dbReference type="InterPro" id="IPR005024">
    <property type="entry name" value="Snf7_fam"/>
</dbReference>
<feature type="region of interest" description="Disordered" evidence="2">
    <location>
        <begin position="172"/>
        <end position="192"/>
    </location>
</feature>
<reference evidence="5" key="1">
    <citation type="journal article" date="2008" name="Nature">
        <title>The amphioxus genome and the evolution of the chordate karyotype.</title>
        <authorList>
            <consortium name="US DOE Joint Genome Institute (JGI-PGF)"/>
            <person name="Putnam N.H."/>
            <person name="Butts T."/>
            <person name="Ferrier D.E.K."/>
            <person name="Furlong R.F."/>
            <person name="Hellsten U."/>
            <person name="Kawashima T."/>
            <person name="Robinson-Rechavi M."/>
            <person name="Shoguchi E."/>
            <person name="Terry A."/>
            <person name="Yu J.-K."/>
            <person name="Benito-Gutierrez E.L."/>
            <person name="Dubchak I."/>
            <person name="Garcia-Fernandez J."/>
            <person name="Gibson-Brown J.J."/>
            <person name="Grigoriev I.V."/>
            <person name="Horton A.C."/>
            <person name="de Jong P.J."/>
            <person name="Jurka J."/>
            <person name="Kapitonov V.V."/>
            <person name="Kohara Y."/>
            <person name="Kuroki Y."/>
            <person name="Lindquist E."/>
            <person name="Lucas S."/>
            <person name="Osoegawa K."/>
            <person name="Pennacchio L.A."/>
            <person name="Salamov A.A."/>
            <person name="Satou Y."/>
            <person name="Sauka-Spengler T."/>
            <person name="Schmutz J."/>
            <person name="Shin-I T."/>
            <person name="Toyoda A."/>
            <person name="Bronner-Fraser M."/>
            <person name="Fujiyama A."/>
            <person name="Holland L.Z."/>
            <person name="Holland P.W.H."/>
            <person name="Satoh N."/>
            <person name="Rokhsar D.S."/>
        </authorList>
    </citation>
    <scope>NUCLEOTIDE SEQUENCE [LARGE SCALE GENOMIC DNA]</scope>
    <source>
        <strain evidence="5">S238N-H82</strain>
        <tissue evidence="5">Testes</tissue>
    </source>
</reference>
<feature type="domain" description="CHMP7 winged helix" evidence="4">
    <location>
        <begin position="507"/>
        <end position="578"/>
    </location>
</feature>
<feature type="region of interest" description="Disordered" evidence="2">
    <location>
        <begin position="225"/>
        <end position="248"/>
    </location>
</feature>
<proteinExistence type="inferred from homology"/>
<comment type="similarity">
    <text evidence="1">Belongs to the SNF7 family.</text>
</comment>
<dbReference type="InterPro" id="IPR019399">
    <property type="entry name" value="Parkin_co-regulated_protein"/>
</dbReference>
<dbReference type="GO" id="GO:0007034">
    <property type="term" value="P:vacuolar transport"/>
    <property type="evidence" value="ECO:0007669"/>
    <property type="project" value="InterPro"/>
</dbReference>
<feature type="compositionally biased region" description="Low complexity" evidence="2">
    <location>
        <begin position="48"/>
        <end position="67"/>
    </location>
</feature>